<feature type="chain" id="PRO_5031071546" description="NlpE-like protein" evidence="2">
    <location>
        <begin position="28"/>
        <end position="151"/>
    </location>
</feature>
<evidence type="ECO:0000256" key="1">
    <source>
        <dbReference type="SAM" id="MobiDB-lite"/>
    </source>
</evidence>
<feature type="compositionally biased region" description="Basic and acidic residues" evidence="1">
    <location>
        <begin position="132"/>
        <end position="142"/>
    </location>
</feature>
<dbReference type="AlphaFoldDB" id="A0A7X0J4U8"/>
<feature type="region of interest" description="Disordered" evidence="1">
    <location>
        <begin position="132"/>
        <end position="151"/>
    </location>
</feature>
<protein>
    <recommendedName>
        <fullName evidence="5">NlpE-like protein</fullName>
    </recommendedName>
</protein>
<dbReference type="RefSeq" id="WP_184625738.1">
    <property type="nucleotide sequence ID" value="NZ_JACHCC010000007.1"/>
</dbReference>
<dbReference type="EMBL" id="JACHCC010000007">
    <property type="protein sequence ID" value="MBB6500694.1"/>
    <property type="molecule type" value="Genomic_DNA"/>
</dbReference>
<evidence type="ECO:0000313" key="3">
    <source>
        <dbReference type="EMBL" id="MBB6500694.1"/>
    </source>
</evidence>
<keyword evidence="2" id="KW-0732">Signal</keyword>
<accession>A0A7X0J4U8</accession>
<dbReference type="PROSITE" id="PS51257">
    <property type="entry name" value="PROKAR_LIPOPROTEIN"/>
    <property type="match status" value="1"/>
</dbReference>
<comment type="caution">
    <text evidence="3">The sequence shown here is derived from an EMBL/GenBank/DDBJ whole genome shotgun (WGS) entry which is preliminary data.</text>
</comment>
<evidence type="ECO:0008006" key="5">
    <source>
        <dbReference type="Google" id="ProtNLM"/>
    </source>
</evidence>
<gene>
    <name evidence="3" type="ORF">HDF25_002853</name>
</gene>
<sequence length="151" mass="16225">MNTKIMYAAILAAVVSLTSACHSSKNAAQTATDSTATTTTTATPAAFTVGTFTGEVPVGKMKSAVEVTFNADSSFTLKEVYKGADNKPAPSMDSKGKWKYDATAKKIYLAYTNLMDRGTSFSVVDEKTIQMHDGSDHTKQTEGNEYNLTRK</sequence>
<proteinExistence type="predicted"/>
<dbReference type="Gene3D" id="2.40.128.640">
    <property type="match status" value="1"/>
</dbReference>
<evidence type="ECO:0000256" key="2">
    <source>
        <dbReference type="SAM" id="SignalP"/>
    </source>
</evidence>
<organism evidence="3 4">
    <name type="scientific">Pedobacter cryoconitis</name>
    <dbReference type="NCBI Taxonomy" id="188932"/>
    <lineage>
        <taxon>Bacteria</taxon>
        <taxon>Pseudomonadati</taxon>
        <taxon>Bacteroidota</taxon>
        <taxon>Sphingobacteriia</taxon>
        <taxon>Sphingobacteriales</taxon>
        <taxon>Sphingobacteriaceae</taxon>
        <taxon>Pedobacter</taxon>
    </lineage>
</organism>
<feature type="signal peptide" evidence="2">
    <location>
        <begin position="1"/>
        <end position="27"/>
    </location>
</feature>
<name>A0A7X0J4U8_9SPHI</name>
<dbReference type="Pfam" id="PF04170">
    <property type="entry name" value="NlpE"/>
    <property type="match status" value="1"/>
</dbReference>
<evidence type="ECO:0000313" key="4">
    <source>
        <dbReference type="Proteomes" id="UP000521017"/>
    </source>
</evidence>
<dbReference type="InterPro" id="IPR007298">
    <property type="entry name" value="Cu-R_lipoprotein_NlpE"/>
</dbReference>
<reference evidence="3 4" key="1">
    <citation type="submission" date="2020-08" db="EMBL/GenBank/DDBJ databases">
        <title>Genomic Encyclopedia of Type Strains, Phase IV (KMG-V): Genome sequencing to study the core and pangenomes of soil and plant-associated prokaryotes.</title>
        <authorList>
            <person name="Whitman W."/>
        </authorList>
    </citation>
    <scope>NUCLEOTIDE SEQUENCE [LARGE SCALE GENOMIC DNA]</scope>
    <source>
        <strain evidence="3 4">M2T3</strain>
    </source>
</reference>
<dbReference type="Proteomes" id="UP000521017">
    <property type="component" value="Unassembled WGS sequence"/>
</dbReference>